<evidence type="ECO:0000313" key="1">
    <source>
        <dbReference type="EMBL" id="CCA19116.1"/>
    </source>
</evidence>
<dbReference type="HOGENOM" id="CLU_1108701_0_0_1"/>
<proteinExistence type="predicted"/>
<protein>
    <submittedName>
        <fullName evidence="1">AlNc14C64G4565 protein</fullName>
    </submittedName>
</protein>
<reference evidence="1" key="2">
    <citation type="submission" date="2011-02" db="EMBL/GenBank/DDBJ databases">
        <authorList>
            <person name="MacLean D."/>
        </authorList>
    </citation>
    <scope>NUCLEOTIDE SEQUENCE</scope>
</reference>
<reference evidence="1" key="1">
    <citation type="journal article" date="2011" name="PLoS Biol.">
        <title>Gene gain and loss during evolution of obligate parasitism in the white rust pathogen of Arabidopsis thaliana.</title>
        <authorList>
            <person name="Kemen E."/>
            <person name="Gardiner A."/>
            <person name="Schultz-Larsen T."/>
            <person name="Kemen A.C."/>
            <person name="Balmuth A.L."/>
            <person name="Robert-Seilaniantz A."/>
            <person name="Bailey K."/>
            <person name="Holub E."/>
            <person name="Studholme D.J."/>
            <person name="Maclean D."/>
            <person name="Jones J.D."/>
        </authorList>
    </citation>
    <scope>NUCLEOTIDE SEQUENCE</scope>
</reference>
<organism evidence="1">
    <name type="scientific">Albugo laibachii Nc14</name>
    <dbReference type="NCBI Taxonomy" id="890382"/>
    <lineage>
        <taxon>Eukaryota</taxon>
        <taxon>Sar</taxon>
        <taxon>Stramenopiles</taxon>
        <taxon>Oomycota</taxon>
        <taxon>Peronosporomycetes</taxon>
        <taxon>Albuginales</taxon>
        <taxon>Albuginaceae</taxon>
        <taxon>Albugo</taxon>
    </lineage>
</organism>
<accession>F0WD44</accession>
<name>F0WD44_9STRA</name>
<sequence length="251" mass="29653">MSSLLDFPTVQRRRPIKYRPSTRICRAALHTSERIGDANSNPKTIRYQTRPSLRSSLQLRNECSSRKVRFQEAEAARFGYAILSYEDLLCLIAGFAAEKPRTPIRIPFHGDRREQLQSETHSPCLQLAEFFWRSAQQLGYRTLEETWHSSFRTCTKFTVLDVKRWRRLAHTDWTILDTQVADSETRTNVYEKVSNWFQRRWMDEKAMAKVSNHEDLSQLVSIVNSCIYLGTFQFRQRDIVQLCNFDIDYLR</sequence>
<dbReference type="AlphaFoldDB" id="F0WD44"/>
<gene>
    <name evidence="1" type="primary">AlNc14C64G4565</name>
    <name evidence="1" type="ORF">ALNC14_052590</name>
</gene>
<dbReference type="EMBL" id="FR824109">
    <property type="protein sequence ID" value="CCA19116.1"/>
    <property type="molecule type" value="Genomic_DNA"/>
</dbReference>